<accession>X1LVM1</accession>
<evidence type="ECO:0000313" key="1">
    <source>
        <dbReference type="EMBL" id="GAI09861.1"/>
    </source>
</evidence>
<proteinExistence type="predicted"/>
<comment type="caution">
    <text evidence="1">The sequence shown here is derived from an EMBL/GenBank/DDBJ whole genome shotgun (WGS) entry which is preliminary data.</text>
</comment>
<dbReference type="EMBL" id="BARV01007577">
    <property type="protein sequence ID" value="GAI09861.1"/>
    <property type="molecule type" value="Genomic_DNA"/>
</dbReference>
<protein>
    <submittedName>
        <fullName evidence="1">Uncharacterized protein</fullName>
    </submittedName>
</protein>
<organism evidence="1">
    <name type="scientific">marine sediment metagenome</name>
    <dbReference type="NCBI Taxonomy" id="412755"/>
    <lineage>
        <taxon>unclassified sequences</taxon>
        <taxon>metagenomes</taxon>
        <taxon>ecological metagenomes</taxon>
    </lineage>
</organism>
<dbReference type="AlphaFoldDB" id="X1LVM1"/>
<gene>
    <name evidence="1" type="ORF">S06H3_15398</name>
</gene>
<name>X1LVM1_9ZZZZ</name>
<feature type="non-terminal residue" evidence="1">
    <location>
        <position position="30"/>
    </location>
</feature>
<sequence length="30" mass="3463">MGLYDSIYLKVKCPYCGETSRMEFQTKDGV</sequence>
<reference evidence="1" key="1">
    <citation type="journal article" date="2014" name="Front. Microbiol.">
        <title>High frequency of phylogenetically diverse reductive dehalogenase-homologous genes in deep subseafloor sedimentary metagenomes.</title>
        <authorList>
            <person name="Kawai M."/>
            <person name="Futagami T."/>
            <person name="Toyoda A."/>
            <person name="Takaki Y."/>
            <person name="Nishi S."/>
            <person name="Hori S."/>
            <person name="Arai W."/>
            <person name="Tsubouchi T."/>
            <person name="Morono Y."/>
            <person name="Uchiyama I."/>
            <person name="Ito T."/>
            <person name="Fujiyama A."/>
            <person name="Inagaki F."/>
            <person name="Takami H."/>
        </authorList>
    </citation>
    <scope>NUCLEOTIDE SEQUENCE</scope>
    <source>
        <strain evidence="1">Expedition CK06-06</strain>
    </source>
</reference>